<dbReference type="AlphaFoldDB" id="A0A6N1AWS4"/>
<gene>
    <name evidence="1" type="ORF">HUE56_29545</name>
</gene>
<evidence type="ECO:0008006" key="3">
    <source>
        <dbReference type="Google" id="ProtNLM"/>
    </source>
</evidence>
<dbReference type="InterPro" id="IPR036457">
    <property type="entry name" value="PPM-type-like_dom_sf"/>
</dbReference>
<organism evidence="1 2">
    <name type="scientific">Azospirillum oryzae</name>
    <dbReference type="NCBI Taxonomy" id="286727"/>
    <lineage>
        <taxon>Bacteria</taxon>
        <taxon>Pseudomonadati</taxon>
        <taxon>Pseudomonadota</taxon>
        <taxon>Alphaproteobacteria</taxon>
        <taxon>Rhodospirillales</taxon>
        <taxon>Azospirillaceae</taxon>
        <taxon>Azospirillum</taxon>
    </lineage>
</organism>
<dbReference type="SUPFAM" id="SSF81606">
    <property type="entry name" value="PP2C-like"/>
    <property type="match status" value="1"/>
</dbReference>
<name>A0A6N1AWS4_9PROT</name>
<sequence length="195" mass="19960">MTGAAFADDIAACLPAPDGLVLLLADGAGARGCRAPRLLLGTVQRAVKAMETPPTGHDLAAILVAADAALHKADDGSTTAILGYLGGGRLTFVRVGDSEAWSRDEDGPVEISGGERNQRVGAGITDPSPCVIGASTDPIVIGSDGLWRYLWPENALALLKLSQGRSPAAALASAVQSRWGQLTDDLSVIVILPSP</sequence>
<evidence type="ECO:0000313" key="1">
    <source>
        <dbReference type="EMBL" id="QKS54647.1"/>
    </source>
</evidence>
<protein>
    <recommendedName>
        <fullName evidence="3">PPM-type phosphatase domain-containing protein</fullName>
    </recommendedName>
</protein>
<proteinExistence type="predicted"/>
<dbReference type="KEGG" id="aoz:HUE56_29545"/>
<dbReference type="EMBL" id="CP054622">
    <property type="protein sequence ID" value="QKS54647.1"/>
    <property type="molecule type" value="Genomic_DNA"/>
</dbReference>
<evidence type="ECO:0000313" key="2">
    <source>
        <dbReference type="Proteomes" id="UP000509702"/>
    </source>
</evidence>
<accession>A0A6N1AWS4</accession>
<dbReference type="Proteomes" id="UP000509702">
    <property type="component" value="Plasmid unnamed7"/>
</dbReference>
<keyword evidence="2" id="KW-1185">Reference proteome</keyword>
<geneLocation type="plasmid" evidence="1 2">
    <name>unnamed7</name>
</geneLocation>
<dbReference type="Gene3D" id="3.60.40.10">
    <property type="entry name" value="PPM-type phosphatase domain"/>
    <property type="match status" value="1"/>
</dbReference>
<keyword evidence="1" id="KW-0614">Plasmid</keyword>
<reference evidence="1 2" key="1">
    <citation type="submission" date="2020-06" db="EMBL/GenBank/DDBJ databases">
        <title>Complete genome of Azosprillum oryzae KACC14407.</title>
        <authorList>
            <person name="Kim M."/>
            <person name="Park Y.-J."/>
            <person name="Shin J.-H."/>
        </authorList>
    </citation>
    <scope>NUCLEOTIDE SEQUENCE [LARGE SCALE GENOMIC DNA]</scope>
    <source>
        <strain evidence="1 2">KACC 14407</strain>
        <plasmid evidence="1 2">unnamed7</plasmid>
    </source>
</reference>
<dbReference type="RefSeq" id="WP_109154784.1">
    <property type="nucleotide sequence ID" value="NZ_BSOV01000001.1"/>
</dbReference>